<evidence type="ECO:0000256" key="5">
    <source>
        <dbReference type="ARBA" id="ARBA00022946"/>
    </source>
</evidence>
<protein>
    <recommendedName>
        <fullName evidence="7">D-lactate dehydrogenase (cytochrome)</fullName>
        <ecNumber evidence="7">1.1.2.4</ecNumber>
    </recommendedName>
</protein>
<dbReference type="FunFam" id="3.30.465.10:FF:000016">
    <property type="entry name" value="probable D-lactate dehydrogenase, mitochondrial"/>
    <property type="match status" value="1"/>
</dbReference>
<evidence type="ECO:0000313" key="9">
    <source>
        <dbReference type="EMBL" id="SPF76516.1"/>
    </source>
</evidence>
<dbReference type="GO" id="GO:0008720">
    <property type="term" value="F:D-lactate dehydrogenase (NAD+) activity"/>
    <property type="evidence" value="ECO:0007669"/>
    <property type="project" value="TreeGrafter"/>
</dbReference>
<dbReference type="Pfam" id="PF02913">
    <property type="entry name" value="FAD-oxidase_C"/>
    <property type="match status" value="1"/>
</dbReference>
<keyword evidence="6 9" id="KW-0560">Oxidoreductase</keyword>
<dbReference type="GO" id="GO:1903457">
    <property type="term" value="P:lactate catabolic process"/>
    <property type="evidence" value="ECO:0007669"/>
    <property type="project" value="TreeGrafter"/>
</dbReference>
<keyword evidence="5" id="KW-0809">Transit peptide</keyword>
<dbReference type="InterPro" id="IPR016169">
    <property type="entry name" value="FAD-bd_PCMH_sub2"/>
</dbReference>
<sequence length="458" mass="48629">MAIDTAFTELSSFLGDRISRSKPVLDQHGGSETHFASAPPDIVVWPENTNEVSRILKICSHAGLPVIPFGAGTSLEGHTSAAKGGVCLDMARMNQILSQDPGDMIAQVEAGLTREELNHELRTLGVFFPVDPGANATLGGMAATRASGTTTVRYGSMRQNVLGLTVVLADGRIIRTGSRAAKSSSGYDLTALFLGSEGTLGIITELTLRLHGQPEEIRAGICAFPDMGSAVGAVQQVIQMGLAVARIEFVDETTARAFNQYAGTEMEECPHLLVEFHGSPTSVTEASDIFGEIVQDFGATGYEHATKAEDRNALWKIRHHAFYAVQSLRPGAHALVTDICVPISQLAKAVEDTRADIEASSIPGPILGHVGDGNFHAILLIATDNPDEMAEAKILAERMSRRALALGGTITGEHGVGMGKLHLMEEEHGFGWALMGDIKTALDPRNILNPGKLVPQAG</sequence>
<dbReference type="InterPro" id="IPR016166">
    <property type="entry name" value="FAD-bd_PCMH"/>
</dbReference>
<dbReference type="FunFam" id="3.30.70.2740:FF:000001">
    <property type="entry name" value="D-lactate dehydrogenase mitochondrial"/>
    <property type="match status" value="1"/>
</dbReference>
<proteinExistence type="inferred from homology"/>
<reference evidence="9 10" key="1">
    <citation type="submission" date="2018-03" db="EMBL/GenBank/DDBJ databases">
        <authorList>
            <person name="Keele B.F."/>
        </authorList>
    </citation>
    <scope>NUCLEOTIDE SEQUENCE [LARGE SCALE GENOMIC DNA]</scope>
    <source>
        <strain evidence="9 10">CECT 8811</strain>
    </source>
</reference>
<gene>
    <name evidence="9" type="ORF">ALP8811_01524</name>
</gene>
<comment type="cofactor">
    <cofactor evidence="1">
        <name>FAD</name>
        <dbReference type="ChEBI" id="CHEBI:57692"/>
    </cofactor>
</comment>
<evidence type="ECO:0000256" key="6">
    <source>
        <dbReference type="ARBA" id="ARBA00023002"/>
    </source>
</evidence>
<dbReference type="PANTHER" id="PTHR11748:SF111">
    <property type="entry name" value="D-LACTATE DEHYDROGENASE, MITOCHONDRIAL-RELATED"/>
    <property type="match status" value="1"/>
</dbReference>
<dbReference type="FunFam" id="1.10.45.10:FF:000001">
    <property type="entry name" value="D-lactate dehydrogenase mitochondrial"/>
    <property type="match status" value="1"/>
</dbReference>
<comment type="similarity">
    <text evidence="2">Belongs to the FAD-binding oxidoreductase/transferase type 4 family.</text>
</comment>
<dbReference type="Gene3D" id="3.30.70.2740">
    <property type="match status" value="1"/>
</dbReference>
<dbReference type="PROSITE" id="PS51387">
    <property type="entry name" value="FAD_PCMH"/>
    <property type="match status" value="1"/>
</dbReference>
<evidence type="ECO:0000313" key="10">
    <source>
        <dbReference type="Proteomes" id="UP000244911"/>
    </source>
</evidence>
<dbReference type="RefSeq" id="WP_108856510.1">
    <property type="nucleotide sequence ID" value="NZ_OMOI01000001.1"/>
</dbReference>
<dbReference type="OrthoDB" id="9811557at2"/>
<dbReference type="Gene3D" id="1.10.45.10">
    <property type="entry name" value="Vanillyl-alcohol Oxidase, Chain A, domain 4"/>
    <property type="match status" value="1"/>
</dbReference>
<evidence type="ECO:0000259" key="8">
    <source>
        <dbReference type="PROSITE" id="PS51387"/>
    </source>
</evidence>
<name>A0A2R8AKH9_9RHOB</name>
<accession>A0A2R8AKH9</accession>
<feature type="domain" description="FAD-binding PCMH-type" evidence="8">
    <location>
        <begin position="35"/>
        <end position="213"/>
    </location>
</feature>
<keyword evidence="4" id="KW-0274">FAD</keyword>
<organism evidence="9 10">
    <name type="scientific">Aliiroseovarius pelagivivens</name>
    <dbReference type="NCBI Taxonomy" id="1639690"/>
    <lineage>
        <taxon>Bacteria</taxon>
        <taxon>Pseudomonadati</taxon>
        <taxon>Pseudomonadota</taxon>
        <taxon>Alphaproteobacteria</taxon>
        <taxon>Rhodobacterales</taxon>
        <taxon>Paracoccaceae</taxon>
        <taxon>Aliiroseovarius</taxon>
    </lineage>
</organism>
<dbReference type="InterPro" id="IPR016171">
    <property type="entry name" value="Vanillyl_alc_oxidase_C-sub2"/>
</dbReference>
<dbReference type="InterPro" id="IPR036318">
    <property type="entry name" value="FAD-bd_PCMH-like_sf"/>
</dbReference>
<evidence type="ECO:0000256" key="1">
    <source>
        <dbReference type="ARBA" id="ARBA00001974"/>
    </source>
</evidence>
<dbReference type="EC" id="1.1.2.4" evidence="7"/>
<dbReference type="Pfam" id="PF01565">
    <property type="entry name" value="FAD_binding_4"/>
    <property type="match status" value="1"/>
</dbReference>
<dbReference type="InterPro" id="IPR016164">
    <property type="entry name" value="FAD-linked_Oxase-like_C"/>
</dbReference>
<evidence type="ECO:0000256" key="4">
    <source>
        <dbReference type="ARBA" id="ARBA00022827"/>
    </source>
</evidence>
<dbReference type="SUPFAM" id="SSF56176">
    <property type="entry name" value="FAD-binding/transporter-associated domain-like"/>
    <property type="match status" value="1"/>
</dbReference>
<dbReference type="AlphaFoldDB" id="A0A2R8AKH9"/>
<dbReference type="InterPro" id="IPR004113">
    <property type="entry name" value="FAD-bd_oxidored_4_C"/>
</dbReference>
<dbReference type="PANTHER" id="PTHR11748">
    <property type="entry name" value="D-LACTATE DEHYDROGENASE"/>
    <property type="match status" value="1"/>
</dbReference>
<dbReference type="FunFam" id="3.30.43.10:FF:000010">
    <property type="entry name" value="probable D-lactate dehydrogenase, mitochondrial"/>
    <property type="match status" value="1"/>
</dbReference>
<dbReference type="EMBL" id="OMOI01000001">
    <property type="protein sequence ID" value="SPF76516.1"/>
    <property type="molecule type" value="Genomic_DNA"/>
</dbReference>
<dbReference type="GO" id="GO:0071949">
    <property type="term" value="F:FAD binding"/>
    <property type="evidence" value="ECO:0007669"/>
    <property type="project" value="InterPro"/>
</dbReference>
<dbReference type="Gene3D" id="3.30.465.10">
    <property type="match status" value="1"/>
</dbReference>
<keyword evidence="3" id="KW-0285">Flavoprotein</keyword>
<keyword evidence="10" id="KW-1185">Reference proteome</keyword>
<dbReference type="Proteomes" id="UP000244911">
    <property type="component" value="Unassembled WGS sequence"/>
</dbReference>
<dbReference type="GO" id="GO:0004458">
    <property type="term" value="F:D-lactate dehydrogenase (cytochrome) activity"/>
    <property type="evidence" value="ECO:0007669"/>
    <property type="project" value="UniProtKB-EC"/>
</dbReference>
<evidence type="ECO:0000256" key="3">
    <source>
        <dbReference type="ARBA" id="ARBA00022630"/>
    </source>
</evidence>
<dbReference type="InterPro" id="IPR006094">
    <property type="entry name" value="Oxid_FAD_bind_N"/>
</dbReference>
<evidence type="ECO:0000256" key="2">
    <source>
        <dbReference type="ARBA" id="ARBA00008000"/>
    </source>
</evidence>
<dbReference type="SUPFAM" id="SSF55103">
    <property type="entry name" value="FAD-linked oxidases, C-terminal domain"/>
    <property type="match status" value="1"/>
</dbReference>
<evidence type="ECO:0000256" key="7">
    <source>
        <dbReference type="ARBA" id="ARBA00038897"/>
    </source>
</evidence>